<feature type="transmembrane region" description="Helical" evidence="13">
    <location>
        <begin position="647"/>
        <end position="664"/>
    </location>
</feature>
<keyword evidence="8 13" id="KW-1133">Transmembrane helix</keyword>
<evidence type="ECO:0000256" key="7">
    <source>
        <dbReference type="ARBA" id="ARBA00022958"/>
    </source>
</evidence>
<feature type="transmembrane region" description="Helical" evidence="13">
    <location>
        <begin position="615"/>
        <end position="635"/>
    </location>
</feature>
<keyword evidence="7" id="KW-0630">Potassium</keyword>
<keyword evidence="5" id="KW-0631">Potassium channel</keyword>
<evidence type="ECO:0000256" key="1">
    <source>
        <dbReference type="ARBA" id="ARBA00004141"/>
    </source>
</evidence>
<dbReference type="InterPro" id="IPR003971">
    <property type="entry name" value="K_chnl_volt-dep_Kv5/Kv9"/>
</dbReference>
<dbReference type="Proteomes" id="UP000050795">
    <property type="component" value="Unassembled WGS sequence"/>
</dbReference>
<evidence type="ECO:0000256" key="11">
    <source>
        <dbReference type="ARBA" id="ARBA00023303"/>
    </source>
</evidence>
<evidence type="ECO:0000256" key="3">
    <source>
        <dbReference type="ARBA" id="ARBA00022538"/>
    </source>
</evidence>
<dbReference type="AlphaFoldDB" id="A0AA85J1Y3"/>
<proteinExistence type="predicted"/>
<evidence type="ECO:0000313" key="15">
    <source>
        <dbReference type="Proteomes" id="UP000050795"/>
    </source>
</evidence>
<dbReference type="InterPro" id="IPR000210">
    <property type="entry name" value="BTB/POZ_dom"/>
</dbReference>
<sequence>MNRGHSNGLYIHNTTFDISNNKERRSSDTSGIREKSEYYLSCEEEGRLPQCPLSNSGECTDKNPTERGSGKDVFTNQNVTTTNRKAESVKQDLLTLNTTLSDLKHKSQTPVGNKASYNDKRSKNAKHNSLSEPSCFFLKLNRKRKTICEMSHTLNHSHLHDNAHKDSLGSTKVLFSQTIGNKFTQSNENSCNIIENVQNPDIFHSSYVRSLSTVSSPYINDRFLLRTNSNLPETKYDNDDAYPCRLSTRQSYDMNSRNKQIFHYHRHRRKPIDQHLSPVPVLSTPSSRSRRALLNVGGFRHEILWQTVDRYPNTRLGRIRQATTMEELLNLCDDYDPVCREYFFDRNPTTFSTILNFYRSKTLHYNDSICVMDFKAELLYWGVNEGLIQACCSHRYHQQKDMIEEEIRKEEICFRQSTTVDEFGSGCYANLKRQGWDLLEKPHTSRAARVFAIVSIFFILLSTIGLTLNTIPEMQMNTTEKHTENETFHKTNHSTIKDEHSTSELKDNLYLDIVETICISWFTLEYLLRLWCSPDKLKFLKRILNIIDLIAILPFYIHVLLIEVVTRHHNESLHSLRKIVQIFRILRILRIFKLARHSTGLQALGYTFKRSYKELGLLMLLIALGVVLFSSLVYFAEKDDNAEMFRSIPAAFWWATITMTTVGYGDMLPRTVLGKLIGACCCICGVLVVALPIPIIVNNFADFYKEHVRREKVLKRIDEMERLHHSQDLFISRTGDVNVFFDSINQDHDDSKTILMNKII</sequence>
<feature type="transmembrane region" description="Helical" evidence="13">
    <location>
        <begin position="676"/>
        <end position="701"/>
    </location>
</feature>
<dbReference type="GO" id="GO:0001508">
    <property type="term" value="P:action potential"/>
    <property type="evidence" value="ECO:0007669"/>
    <property type="project" value="TreeGrafter"/>
</dbReference>
<keyword evidence="6" id="KW-0851">Voltage-gated channel</keyword>
<name>A0AA85J1Y3_TRIRE</name>
<dbReference type="Pfam" id="PF00520">
    <property type="entry name" value="Ion_trans"/>
    <property type="match status" value="1"/>
</dbReference>
<feature type="region of interest" description="Disordered" evidence="12">
    <location>
        <begin position="104"/>
        <end position="128"/>
    </location>
</feature>
<dbReference type="GO" id="GO:0051260">
    <property type="term" value="P:protein homooligomerization"/>
    <property type="evidence" value="ECO:0007669"/>
    <property type="project" value="InterPro"/>
</dbReference>
<feature type="transmembrane region" description="Helical" evidence="13">
    <location>
        <begin position="543"/>
        <end position="562"/>
    </location>
</feature>
<dbReference type="GO" id="GO:0008076">
    <property type="term" value="C:voltage-gated potassium channel complex"/>
    <property type="evidence" value="ECO:0007669"/>
    <property type="project" value="InterPro"/>
</dbReference>
<dbReference type="InterPro" id="IPR028325">
    <property type="entry name" value="VG_K_chnl"/>
</dbReference>
<feature type="domain" description="BTB" evidence="14">
    <location>
        <begin position="290"/>
        <end position="399"/>
    </location>
</feature>
<dbReference type="PANTHER" id="PTHR11537">
    <property type="entry name" value="VOLTAGE-GATED POTASSIUM CHANNEL"/>
    <property type="match status" value="1"/>
</dbReference>
<evidence type="ECO:0000259" key="14">
    <source>
        <dbReference type="SMART" id="SM00225"/>
    </source>
</evidence>
<dbReference type="InterPro" id="IPR005821">
    <property type="entry name" value="Ion_trans_dom"/>
</dbReference>
<evidence type="ECO:0000313" key="16">
    <source>
        <dbReference type="WBParaSite" id="TREG1_122810.1"/>
    </source>
</evidence>
<dbReference type="InterPro" id="IPR011333">
    <property type="entry name" value="SKP1/BTB/POZ_sf"/>
</dbReference>
<dbReference type="InterPro" id="IPR003131">
    <property type="entry name" value="T1-type_BTB"/>
</dbReference>
<feature type="compositionally biased region" description="Basic and acidic residues" evidence="12">
    <location>
        <begin position="59"/>
        <end position="70"/>
    </location>
</feature>
<dbReference type="WBParaSite" id="TREG1_122810.1">
    <property type="protein sequence ID" value="TREG1_122810.1"/>
    <property type="gene ID" value="TREG1_122810"/>
</dbReference>
<keyword evidence="3" id="KW-0633">Potassium transport</keyword>
<dbReference type="SUPFAM" id="SSF81324">
    <property type="entry name" value="Voltage-gated potassium channels"/>
    <property type="match status" value="1"/>
</dbReference>
<keyword evidence="10 13" id="KW-0472">Membrane</keyword>
<evidence type="ECO:0000256" key="10">
    <source>
        <dbReference type="ARBA" id="ARBA00023136"/>
    </source>
</evidence>
<comment type="subcellular location">
    <subcellularLocation>
        <location evidence="1">Membrane</location>
        <topology evidence="1">Multi-pass membrane protein</topology>
    </subcellularLocation>
</comment>
<evidence type="ECO:0000256" key="13">
    <source>
        <dbReference type="SAM" id="Phobius"/>
    </source>
</evidence>
<evidence type="ECO:0000256" key="2">
    <source>
        <dbReference type="ARBA" id="ARBA00022448"/>
    </source>
</evidence>
<dbReference type="SMART" id="SM00225">
    <property type="entry name" value="BTB"/>
    <property type="match status" value="1"/>
</dbReference>
<dbReference type="InterPro" id="IPR003968">
    <property type="entry name" value="K_chnl_volt-dep_Kv"/>
</dbReference>
<dbReference type="GO" id="GO:0005251">
    <property type="term" value="F:delayed rectifier potassium channel activity"/>
    <property type="evidence" value="ECO:0007669"/>
    <property type="project" value="TreeGrafter"/>
</dbReference>
<dbReference type="Pfam" id="PF02214">
    <property type="entry name" value="BTB_2"/>
    <property type="match status" value="1"/>
</dbReference>
<feature type="region of interest" description="Disordered" evidence="12">
    <location>
        <begin position="53"/>
        <end position="72"/>
    </location>
</feature>
<dbReference type="PRINTS" id="PR00169">
    <property type="entry name" value="KCHANNEL"/>
</dbReference>
<evidence type="ECO:0000256" key="6">
    <source>
        <dbReference type="ARBA" id="ARBA00022882"/>
    </source>
</evidence>
<dbReference type="Gene3D" id="1.20.120.350">
    <property type="entry name" value="Voltage-gated potassium channels. Chain C"/>
    <property type="match status" value="1"/>
</dbReference>
<dbReference type="Gene3D" id="1.10.287.70">
    <property type="match status" value="1"/>
</dbReference>
<dbReference type="SUPFAM" id="SSF54695">
    <property type="entry name" value="POZ domain"/>
    <property type="match status" value="1"/>
</dbReference>
<dbReference type="PANTHER" id="PTHR11537:SF254">
    <property type="entry name" value="POTASSIUM VOLTAGE-GATED CHANNEL PROTEIN SHAB"/>
    <property type="match status" value="1"/>
</dbReference>
<evidence type="ECO:0000256" key="5">
    <source>
        <dbReference type="ARBA" id="ARBA00022826"/>
    </source>
</evidence>
<keyword evidence="15" id="KW-1185">Reference proteome</keyword>
<evidence type="ECO:0000256" key="12">
    <source>
        <dbReference type="SAM" id="MobiDB-lite"/>
    </source>
</evidence>
<keyword evidence="11" id="KW-0407">Ion channel</keyword>
<evidence type="ECO:0000256" key="9">
    <source>
        <dbReference type="ARBA" id="ARBA00023065"/>
    </source>
</evidence>
<dbReference type="InterPro" id="IPR027359">
    <property type="entry name" value="Volt_channel_dom_sf"/>
</dbReference>
<dbReference type="Gene3D" id="3.30.710.10">
    <property type="entry name" value="Potassium Channel Kv1.1, Chain A"/>
    <property type="match status" value="1"/>
</dbReference>
<reference evidence="15" key="1">
    <citation type="submission" date="2022-06" db="EMBL/GenBank/DDBJ databases">
        <authorList>
            <person name="Berger JAMES D."/>
            <person name="Berger JAMES D."/>
        </authorList>
    </citation>
    <scope>NUCLEOTIDE SEQUENCE [LARGE SCALE GENOMIC DNA]</scope>
</reference>
<protein>
    <recommendedName>
        <fullName evidence="14">BTB domain-containing protein</fullName>
    </recommendedName>
</protein>
<accession>A0AA85J1Y3</accession>
<keyword evidence="9" id="KW-0406">Ion transport</keyword>
<dbReference type="PRINTS" id="PR01494">
    <property type="entry name" value="KV9CHANNEL"/>
</dbReference>
<dbReference type="FunFam" id="1.20.120.350:FF:000074">
    <property type="entry name" value="SHaW family of potassium channels"/>
    <property type="match status" value="1"/>
</dbReference>
<evidence type="ECO:0000256" key="8">
    <source>
        <dbReference type="ARBA" id="ARBA00022989"/>
    </source>
</evidence>
<dbReference type="PRINTS" id="PR01491">
    <property type="entry name" value="KVCHANNEL"/>
</dbReference>
<organism evidence="15 16">
    <name type="scientific">Trichobilharzia regenti</name>
    <name type="common">Nasal bird schistosome</name>
    <dbReference type="NCBI Taxonomy" id="157069"/>
    <lineage>
        <taxon>Eukaryota</taxon>
        <taxon>Metazoa</taxon>
        <taxon>Spiralia</taxon>
        <taxon>Lophotrochozoa</taxon>
        <taxon>Platyhelminthes</taxon>
        <taxon>Trematoda</taxon>
        <taxon>Digenea</taxon>
        <taxon>Strigeidida</taxon>
        <taxon>Schistosomatoidea</taxon>
        <taxon>Schistosomatidae</taxon>
        <taxon>Trichobilharzia</taxon>
    </lineage>
</organism>
<dbReference type="FunFam" id="1.10.287.70:FF:000034">
    <property type="entry name" value="Potassium voltage-gated channel subfamily B member"/>
    <property type="match status" value="1"/>
</dbReference>
<keyword evidence="2" id="KW-0813">Transport</keyword>
<evidence type="ECO:0000256" key="4">
    <source>
        <dbReference type="ARBA" id="ARBA00022692"/>
    </source>
</evidence>
<reference evidence="16" key="2">
    <citation type="submission" date="2023-11" db="UniProtKB">
        <authorList>
            <consortium name="WormBaseParasite"/>
        </authorList>
    </citation>
    <scope>IDENTIFICATION</scope>
</reference>
<feature type="transmembrane region" description="Helical" evidence="13">
    <location>
        <begin position="450"/>
        <end position="471"/>
    </location>
</feature>
<keyword evidence="4 13" id="KW-0812">Transmembrane</keyword>